<gene>
    <name evidence="9" type="ORF">K5V21_09455</name>
</gene>
<dbReference type="InterPro" id="IPR051311">
    <property type="entry name" value="DedA_domain"/>
</dbReference>
<evidence type="ECO:0000256" key="1">
    <source>
        <dbReference type="ARBA" id="ARBA00004651"/>
    </source>
</evidence>
<comment type="subcellular location">
    <subcellularLocation>
        <location evidence="1">Cell membrane</location>
        <topology evidence="1">Multi-pass membrane protein</topology>
    </subcellularLocation>
</comment>
<feature type="transmembrane region" description="Helical" evidence="7">
    <location>
        <begin position="56"/>
        <end position="82"/>
    </location>
</feature>
<evidence type="ECO:0000256" key="4">
    <source>
        <dbReference type="ARBA" id="ARBA00022692"/>
    </source>
</evidence>
<keyword evidence="5 7" id="KW-1133">Transmembrane helix</keyword>
<dbReference type="Proteomes" id="UP001299068">
    <property type="component" value="Unassembled WGS sequence"/>
</dbReference>
<name>A0ABS7KXZ3_CLOSR</name>
<feature type="transmembrane region" description="Helical" evidence="7">
    <location>
        <begin position="141"/>
        <end position="165"/>
    </location>
</feature>
<comment type="similarity">
    <text evidence="2">Belongs to the DedA family.</text>
</comment>
<feature type="domain" description="VTT" evidence="8">
    <location>
        <begin position="37"/>
        <end position="161"/>
    </location>
</feature>
<comment type="caution">
    <text evidence="9">The sequence shown here is derived from an EMBL/GenBank/DDBJ whole genome shotgun (WGS) entry which is preliminary data.</text>
</comment>
<evidence type="ECO:0000256" key="2">
    <source>
        <dbReference type="ARBA" id="ARBA00010792"/>
    </source>
</evidence>
<organism evidence="9 10">
    <name type="scientific">Clostridium sardiniense</name>
    <name type="common">Clostridium absonum</name>
    <dbReference type="NCBI Taxonomy" id="29369"/>
    <lineage>
        <taxon>Bacteria</taxon>
        <taxon>Bacillati</taxon>
        <taxon>Bacillota</taxon>
        <taxon>Clostridia</taxon>
        <taxon>Eubacteriales</taxon>
        <taxon>Clostridiaceae</taxon>
        <taxon>Clostridium</taxon>
    </lineage>
</organism>
<keyword evidence="4 7" id="KW-0812">Transmembrane</keyword>
<reference evidence="9 10" key="1">
    <citation type="journal article" date="2021" name="Cell Host Microbe">
        <title>in vivo commensal control of Clostridioides difficile virulence.</title>
        <authorList>
            <person name="Girinathan B.P."/>
            <person name="Dibenedetto N."/>
            <person name="Worley J.N."/>
            <person name="Peltier J."/>
            <person name="Arrieta-Ortiz M.L."/>
            <person name="Rupa Christinal Immanuel S."/>
            <person name="Lavin R."/>
            <person name="Delaney M.L."/>
            <person name="Cummins C."/>
            <person name="Hoffmann M."/>
            <person name="Luo Y."/>
            <person name="Gonzalez-Escalona N."/>
            <person name="Allard M."/>
            <person name="Onderdonk A.B."/>
            <person name="Gerber G.K."/>
            <person name="Sonenshein A.L."/>
            <person name="Baliga N."/>
            <person name="Dupuy B."/>
            <person name="Bry L."/>
        </authorList>
    </citation>
    <scope>NUCLEOTIDE SEQUENCE [LARGE SCALE GENOMIC DNA]</scope>
    <source>
        <strain evidence="9 10">DSM 599</strain>
    </source>
</reference>
<dbReference type="PANTHER" id="PTHR42709">
    <property type="entry name" value="ALKALINE PHOSPHATASE LIKE PROTEIN"/>
    <property type="match status" value="1"/>
</dbReference>
<evidence type="ECO:0000313" key="9">
    <source>
        <dbReference type="EMBL" id="MBY0755685.1"/>
    </source>
</evidence>
<feature type="transmembrane region" description="Helical" evidence="7">
    <location>
        <begin position="177"/>
        <end position="195"/>
    </location>
</feature>
<evidence type="ECO:0000256" key="5">
    <source>
        <dbReference type="ARBA" id="ARBA00022989"/>
    </source>
</evidence>
<evidence type="ECO:0000313" key="10">
    <source>
        <dbReference type="Proteomes" id="UP001299068"/>
    </source>
</evidence>
<accession>A0ABS7KXZ3</accession>
<evidence type="ECO:0000256" key="6">
    <source>
        <dbReference type="ARBA" id="ARBA00023136"/>
    </source>
</evidence>
<keyword evidence="6 7" id="KW-0472">Membrane</keyword>
<protein>
    <submittedName>
        <fullName evidence="9">DedA family protein</fullName>
    </submittedName>
</protein>
<keyword evidence="3" id="KW-1003">Cell membrane</keyword>
<dbReference type="PANTHER" id="PTHR42709:SF6">
    <property type="entry name" value="UNDECAPRENYL PHOSPHATE TRANSPORTER A"/>
    <property type="match status" value="1"/>
</dbReference>
<evidence type="ECO:0000256" key="3">
    <source>
        <dbReference type="ARBA" id="ARBA00022475"/>
    </source>
</evidence>
<sequence>MDFMNHVIAIATHITENFGYLGIFIATMLEYACIPLPSEIVLPAVGLSIANGRYSFILVLVCTICAAIVGALISYAVGYFGGEIVIRWLKRKIPSSRKGIKMIENLFSNYGKSAVFFTRVVPFTRTYVSLLAGAERLNKPIFIVFSAIGIGIWNFVLLLVGFYIGNNTELIGSIFRKYSTICILIVIVGIVIFIYRKRKRKNS</sequence>
<keyword evidence="10" id="KW-1185">Reference proteome</keyword>
<evidence type="ECO:0000256" key="7">
    <source>
        <dbReference type="SAM" id="Phobius"/>
    </source>
</evidence>
<evidence type="ECO:0000259" key="8">
    <source>
        <dbReference type="Pfam" id="PF09335"/>
    </source>
</evidence>
<proteinExistence type="inferred from homology"/>
<dbReference type="Pfam" id="PF09335">
    <property type="entry name" value="VTT_dom"/>
    <property type="match status" value="1"/>
</dbReference>
<dbReference type="InterPro" id="IPR032816">
    <property type="entry name" value="VTT_dom"/>
</dbReference>
<dbReference type="EMBL" id="JAIKTU010000007">
    <property type="protein sequence ID" value="MBY0755685.1"/>
    <property type="molecule type" value="Genomic_DNA"/>
</dbReference>
<dbReference type="RefSeq" id="WP_221861057.1">
    <property type="nucleotide sequence ID" value="NZ_JAIKTU010000007.1"/>
</dbReference>